<name>A0A1F8C1B2_9BACT</name>
<organism evidence="1 2">
    <name type="scientific">Candidatus Woesebacteria bacterium RIFCSPLOWO2_01_FULL_44_14</name>
    <dbReference type="NCBI Taxonomy" id="1802525"/>
    <lineage>
        <taxon>Bacteria</taxon>
        <taxon>Candidatus Woeseibacteriota</taxon>
    </lineage>
</organism>
<dbReference type="SUPFAM" id="SSF51735">
    <property type="entry name" value="NAD(P)-binding Rossmann-fold domains"/>
    <property type="match status" value="1"/>
</dbReference>
<accession>A0A1F8C1B2</accession>
<dbReference type="Proteomes" id="UP000178429">
    <property type="component" value="Unassembled WGS sequence"/>
</dbReference>
<evidence type="ECO:0008006" key="3">
    <source>
        <dbReference type="Google" id="ProtNLM"/>
    </source>
</evidence>
<proteinExistence type="predicted"/>
<evidence type="ECO:0000313" key="1">
    <source>
        <dbReference type="EMBL" id="OGM69920.1"/>
    </source>
</evidence>
<dbReference type="InterPro" id="IPR036291">
    <property type="entry name" value="NAD(P)-bd_dom_sf"/>
</dbReference>
<dbReference type="Gene3D" id="3.40.50.720">
    <property type="entry name" value="NAD(P)-binding Rossmann-like Domain"/>
    <property type="match status" value="1"/>
</dbReference>
<gene>
    <name evidence="1" type="ORF">A2975_04905</name>
</gene>
<comment type="caution">
    <text evidence="1">The sequence shown here is derived from an EMBL/GenBank/DDBJ whole genome shotgun (WGS) entry which is preliminary data.</text>
</comment>
<sequence>MKKNKKQVVGILGYGEIGSAMARICREAGYKILVRELDYDQLVEKQIDYLHVNIPEKNNDKFVDVVVKTIKETKPKLTIINSSVTPGTTRKIHKITKLPIVHSPVIGVHPYLYRSIKNHFAKIIGSVNAESLNLAKKHFRELGLEVEVYDKAENSEVAKLLDLVYYAWNIIFCKWMSEVSQKLKLNFDQVYTRHNEIYNQGYRKLRSNVVRPILKPIPGPIGGHCTVEDTLLFDKFYKNRFTKFILKENEKYKKEK</sequence>
<dbReference type="STRING" id="1802525.A2975_04905"/>
<dbReference type="AlphaFoldDB" id="A0A1F8C1B2"/>
<evidence type="ECO:0000313" key="2">
    <source>
        <dbReference type="Proteomes" id="UP000178429"/>
    </source>
</evidence>
<dbReference type="EMBL" id="MGHL01000007">
    <property type="protein sequence ID" value="OGM69920.1"/>
    <property type="molecule type" value="Genomic_DNA"/>
</dbReference>
<protein>
    <recommendedName>
        <fullName evidence="3">UDP-glucose/GDP-mannose dehydrogenase dimerisation domain-containing protein</fullName>
    </recommendedName>
</protein>
<reference evidence="1 2" key="1">
    <citation type="journal article" date="2016" name="Nat. Commun.">
        <title>Thousands of microbial genomes shed light on interconnected biogeochemical processes in an aquifer system.</title>
        <authorList>
            <person name="Anantharaman K."/>
            <person name="Brown C.T."/>
            <person name="Hug L.A."/>
            <person name="Sharon I."/>
            <person name="Castelle C.J."/>
            <person name="Probst A.J."/>
            <person name="Thomas B.C."/>
            <person name="Singh A."/>
            <person name="Wilkins M.J."/>
            <person name="Karaoz U."/>
            <person name="Brodie E.L."/>
            <person name="Williams K.H."/>
            <person name="Hubbard S.S."/>
            <person name="Banfield J.F."/>
        </authorList>
    </citation>
    <scope>NUCLEOTIDE SEQUENCE [LARGE SCALE GENOMIC DNA]</scope>
</reference>